<dbReference type="AlphaFoldDB" id="A0A8E6EUN3"/>
<dbReference type="Proteomes" id="UP000676194">
    <property type="component" value="Chromosome"/>
</dbReference>
<feature type="compositionally biased region" description="Acidic residues" evidence="1">
    <location>
        <begin position="228"/>
        <end position="243"/>
    </location>
</feature>
<feature type="region of interest" description="Disordered" evidence="1">
    <location>
        <begin position="222"/>
        <end position="243"/>
    </location>
</feature>
<organism evidence="2 3">
    <name type="scientific">Telmatocola sphagniphila</name>
    <dbReference type="NCBI Taxonomy" id="1123043"/>
    <lineage>
        <taxon>Bacteria</taxon>
        <taxon>Pseudomonadati</taxon>
        <taxon>Planctomycetota</taxon>
        <taxon>Planctomycetia</taxon>
        <taxon>Gemmatales</taxon>
        <taxon>Gemmataceae</taxon>
    </lineage>
</organism>
<accession>A0A8E6EUN3</accession>
<gene>
    <name evidence="2" type="ORF">KIH39_22005</name>
</gene>
<sequence length="243" mass="27751">MAHFDDYHRTVVGYHGTSISSALRIVNRVENFRQSERDYDWLGRGIYFWEYGPKQALNFARIRQRQAINKKHKTSGDLRRATEPLAVVACMIRLGFCLDLTEPENVEYLVAIFDSYRESMELAGAELPKNRHKYRKLDCAIFEYAYKVIEDSESNLTIDTARGIYVPRDGTTRIWPGSWISRDTHIQLCVRNPANLLGTWLHYPTGLGVKNVCEALQAGVADLKSEDSQSESEVEGDESAPEN</sequence>
<dbReference type="Gene3D" id="3.90.175.10">
    <property type="entry name" value="Diphtheria Toxin, domain 1"/>
    <property type="match status" value="1"/>
</dbReference>
<dbReference type="KEGG" id="tsph:KIH39_22005"/>
<evidence type="ECO:0000313" key="3">
    <source>
        <dbReference type="Proteomes" id="UP000676194"/>
    </source>
</evidence>
<proteinExistence type="predicted"/>
<keyword evidence="3" id="KW-1185">Reference proteome</keyword>
<dbReference type="RefSeq" id="WP_213495409.1">
    <property type="nucleotide sequence ID" value="NZ_CP074694.1"/>
</dbReference>
<protein>
    <submittedName>
        <fullName evidence="2">Uncharacterized protein</fullName>
    </submittedName>
</protein>
<dbReference type="EMBL" id="CP074694">
    <property type="protein sequence ID" value="QVL31492.1"/>
    <property type="molecule type" value="Genomic_DNA"/>
</dbReference>
<reference evidence="2" key="1">
    <citation type="submission" date="2021-05" db="EMBL/GenBank/DDBJ databases">
        <title>Complete genome sequence of the cellulolytic planctomycete Telmatocola sphagniphila SP2T and characterization of the first cellulase from planctomycetes.</title>
        <authorList>
            <person name="Rakitin A.L."/>
            <person name="Beletsky A.V."/>
            <person name="Naumoff D.G."/>
            <person name="Kulichevskaya I.S."/>
            <person name="Mardanov A.V."/>
            <person name="Ravin N.V."/>
            <person name="Dedysh S.N."/>
        </authorList>
    </citation>
    <scope>NUCLEOTIDE SEQUENCE</scope>
    <source>
        <strain evidence="2">SP2T</strain>
    </source>
</reference>
<dbReference type="SUPFAM" id="SSF56399">
    <property type="entry name" value="ADP-ribosylation"/>
    <property type="match status" value="1"/>
</dbReference>
<evidence type="ECO:0000256" key="1">
    <source>
        <dbReference type="SAM" id="MobiDB-lite"/>
    </source>
</evidence>
<name>A0A8E6EUN3_9BACT</name>
<evidence type="ECO:0000313" key="2">
    <source>
        <dbReference type="EMBL" id="QVL31492.1"/>
    </source>
</evidence>